<dbReference type="SUPFAM" id="SSF52540">
    <property type="entry name" value="P-loop containing nucleoside triphosphate hydrolases"/>
    <property type="match status" value="1"/>
</dbReference>
<dbReference type="GO" id="GO:0005524">
    <property type="term" value="F:ATP binding"/>
    <property type="evidence" value="ECO:0007669"/>
    <property type="project" value="InterPro"/>
</dbReference>
<organism evidence="2">
    <name type="scientific">marine sediment metagenome</name>
    <dbReference type="NCBI Taxonomy" id="412755"/>
    <lineage>
        <taxon>unclassified sequences</taxon>
        <taxon>metagenomes</taxon>
        <taxon>ecological metagenomes</taxon>
    </lineage>
</organism>
<proteinExistence type="predicted"/>
<comment type="caution">
    <text evidence="2">The sequence shown here is derived from an EMBL/GenBank/DDBJ whole genome shotgun (WGS) entry which is preliminary data.</text>
</comment>
<dbReference type="InterPro" id="IPR038718">
    <property type="entry name" value="SNF2-like_sf"/>
</dbReference>
<feature type="non-terminal residue" evidence="2">
    <location>
        <position position="83"/>
    </location>
</feature>
<gene>
    <name evidence="2" type="ORF">S03H2_59921</name>
</gene>
<accession>X1JXH6</accession>
<evidence type="ECO:0000313" key="2">
    <source>
        <dbReference type="EMBL" id="GAH86075.1"/>
    </source>
</evidence>
<dbReference type="EMBL" id="BARU01038569">
    <property type="protein sequence ID" value="GAH86075.1"/>
    <property type="molecule type" value="Genomic_DNA"/>
</dbReference>
<dbReference type="InterPro" id="IPR000330">
    <property type="entry name" value="SNF2_N"/>
</dbReference>
<sequence length="83" mass="9868">MTSKFNIKFVTTDGKYCQEEKKKFWKRNDLVIASLNMAKSKGNSQIITRIDYDMVIIDEAHHLKNRNTLNWKFVNSLKKKFIL</sequence>
<feature type="domain" description="SNF2 N-terminal" evidence="1">
    <location>
        <begin position="10"/>
        <end position="79"/>
    </location>
</feature>
<dbReference type="InterPro" id="IPR027417">
    <property type="entry name" value="P-loop_NTPase"/>
</dbReference>
<protein>
    <recommendedName>
        <fullName evidence="1">SNF2 N-terminal domain-containing protein</fullName>
    </recommendedName>
</protein>
<dbReference type="Pfam" id="PF00176">
    <property type="entry name" value="SNF2-rel_dom"/>
    <property type="match status" value="1"/>
</dbReference>
<dbReference type="AlphaFoldDB" id="X1JXH6"/>
<name>X1JXH6_9ZZZZ</name>
<dbReference type="Gene3D" id="3.40.50.10810">
    <property type="entry name" value="Tandem AAA-ATPase domain"/>
    <property type="match status" value="1"/>
</dbReference>
<reference evidence="2" key="1">
    <citation type="journal article" date="2014" name="Front. Microbiol.">
        <title>High frequency of phylogenetically diverse reductive dehalogenase-homologous genes in deep subseafloor sedimentary metagenomes.</title>
        <authorList>
            <person name="Kawai M."/>
            <person name="Futagami T."/>
            <person name="Toyoda A."/>
            <person name="Takaki Y."/>
            <person name="Nishi S."/>
            <person name="Hori S."/>
            <person name="Arai W."/>
            <person name="Tsubouchi T."/>
            <person name="Morono Y."/>
            <person name="Uchiyama I."/>
            <person name="Ito T."/>
            <person name="Fujiyama A."/>
            <person name="Inagaki F."/>
            <person name="Takami H."/>
        </authorList>
    </citation>
    <scope>NUCLEOTIDE SEQUENCE</scope>
    <source>
        <strain evidence="2">Expedition CK06-06</strain>
    </source>
</reference>
<evidence type="ECO:0000259" key="1">
    <source>
        <dbReference type="Pfam" id="PF00176"/>
    </source>
</evidence>